<gene>
    <name evidence="1" type="ORF">DW729_12850</name>
</gene>
<reference evidence="1 2" key="1">
    <citation type="submission" date="2018-08" db="EMBL/GenBank/DDBJ databases">
        <title>A genome reference for cultivated species of the human gut microbiota.</title>
        <authorList>
            <person name="Zou Y."/>
            <person name="Xue W."/>
            <person name="Luo G."/>
        </authorList>
    </citation>
    <scope>NUCLEOTIDE SEQUENCE [LARGE SCALE GENOMIC DNA]</scope>
    <source>
        <strain evidence="1 2">AM27-46</strain>
    </source>
</reference>
<evidence type="ECO:0000313" key="2">
    <source>
        <dbReference type="Proteomes" id="UP000284640"/>
    </source>
</evidence>
<dbReference type="Proteomes" id="UP000284640">
    <property type="component" value="Unassembled WGS sequence"/>
</dbReference>
<protein>
    <submittedName>
        <fullName evidence="1">Uncharacterized protein</fullName>
    </submittedName>
</protein>
<dbReference type="AlphaFoldDB" id="A0A414JMK5"/>
<name>A0A414JMK5_BACUN</name>
<organism evidence="1 2">
    <name type="scientific">Bacteroides uniformis</name>
    <dbReference type="NCBI Taxonomy" id="820"/>
    <lineage>
        <taxon>Bacteria</taxon>
        <taxon>Pseudomonadati</taxon>
        <taxon>Bacteroidota</taxon>
        <taxon>Bacteroidia</taxon>
        <taxon>Bacteroidales</taxon>
        <taxon>Bacteroidaceae</taxon>
        <taxon>Bacteroides</taxon>
    </lineage>
</organism>
<proteinExistence type="predicted"/>
<evidence type="ECO:0000313" key="1">
    <source>
        <dbReference type="EMBL" id="RHE59210.1"/>
    </source>
</evidence>
<comment type="caution">
    <text evidence="1">The sequence shown here is derived from an EMBL/GenBank/DDBJ whole genome shotgun (WGS) entry which is preliminary data.</text>
</comment>
<sequence length="82" mass="9602">MNAVNLMQFVIVFSRIIIHQGCPDLLIDVKTKIIVDYYKYFAVYGQKNRNTMKRHKISIISQYLSGSRTNQFVLKNLQSVTF</sequence>
<dbReference type="EMBL" id="QSKL01000012">
    <property type="protein sequence ID" value="RHE59210.1"/>
    <property type="molecule type" value="Genomic_DNA"/>
</dbReference>
<accession>A0A414JMK5</accession>